<organism evidence="2 3">
    <name type="scientific">Falsochrobactrum ovis</name>
    <dbReference type="NCBI Taxonomy" id="1293442"/>
    <lineage>
        <taxon>Bacteria</taxon>
        <taxon>Pseudomonadati</taxon>
        <taxon>Pseudomonadota</taxon>
        <taxon>Alphaproteobacteria</taxon>
        <taxon>Hyphomicrobiales</taxon>
        <taxon>Brucellaceae</taxon>
        <taxon>Falsochrobactrum</taxon>
    </lineage>
</organism>
<dbReference type="OrthoDB" id="8116929at2"/>
<gene>
    <name evidence="2" type="ORF">C7374_102332</name>
</gene>
<dbReference type="EMBL" id="QLMK01000002">
    <property type="protein sequence ID" value="RAK32326.1"/>
    <property type="molecule type" value="Genomic_DNA"/>
</dbReference>
<evidence type="ECO:0000313" key="2">
    <source>
        <dbReference type="EMBL" id="RAK32326.1"/>
    </source>
</evidence>
<protein>
    <submittedName>
        <fullName evidence="2">Uncharacterized protein</fullName>
    </submittedName>
</protein>
<keyword evidence="3" id="KW-1185">Reference proteome</keyword>
<accession>A0A364JXZ0</accession>
<reference evidence="2 3" key="1">
    <citation type="submission" date="2018-06" db="EMBL/GenBank/DDBJ databases">
        <title>Genomic Encyclopedia of Type Strains, Phase IV (KMG-IV): sequencing the most valuable type-strain genomes for metagenomic binning, comparative biology and taxonomic classification.</title>
        <authorList>
            <person name="Goeker M."/>
        </authorList>
    </citation>
    <scope>NUCLEOTIDE SEQUENCE [LARGE SCALE GENOMIC DNA]</scope>
    <source>
        <strain evidence="2 3">DSM 26720</strain>
    </source>
</reference>
<evidence type="ECO:0000313" key="3">
    <source>
        <dbReference type="Proteomes" id="UP000249453"/>
    </source>
</evidence>
<evidence type="ECO:0000256" key="1">
    <source>
        <dbReference type="SAM" id="MobiDB-lite"/>
    </source>
</evidence>
<dbReference type="AlphaFoldDB" id="A0A364JXZ0"/>
<feature type="region of interest" description="Disordered" evidence="1">
    <location>
        <begin position="1"/>
        <end position="22"/>
    </location>
</feature>
<sequence length="97" mass="10926">MLNMNEKSSMRPLASGSPSPECDRLTPGSFLFIQTLKQAALRISEIRRGKSLQTRELVGLLACHAARNRRMVQPRAMMRMCLPVRSDKVTVKVTIKN</sequence>
<proteinExistence type="predicted"/>
<name>A0A364JXZ0_9HYPH</name>
<comment type="caution">
    <text evidence="2">The sequence shown here is derived from an EMBL/GenBank/DDBJ whole genome shotgun (WGS) entry which is preliminary data.</text>
</comment>
<dbReference type="Proteomes" id="UP000249453">
    <property type="component" value="Unassembled WGS sequence"/>
</dbReference>